<dbReference type="InterPro" id="IPR016089">
    <property type="entry name" value="Chalcone_isomerase_bundle_sf"/>
</dbReference>
<feature type="domain" description="Chalcone isomerase" evidence="2">
    <location>
        <begin position="216"/>
        <end position="388"/>
    </location>
</feature>
<dbReference type="GO" id="GO:0009570">
    <property type="term" value="C:chloroplast stroma"/>
    <property type="evidence" value="ECO:0007669"/>
    <property type="project" value="TreeGrafter"/>
</dbReference>
<keyword evidence="4" id="KW-1185">Reference proteome</keyword>
<organism evidence="3 4">
    <name type="scientific">Tagetes erecta</name>
    <name type="common">African marigold</name>
    <dbReference type="NCBI Taxonomy" id="13708"/>
    <lineage>
        <taxon>Eukaryota</taxon>
        <taxon>Viridiplantae</taxon>
        <taxon>Streptophyta</taxon>
        <taxon>Embryophyta</taxon>
        <taxon>Tracheophyta</taxon>
        <taxon>Spermatophyta</taxon>
        <taxon>Magnoliopsida</taxon>
        <taxon>eudicotyledons</taxon>
        <taxon>Gunneridae</taxon>
        <taxon>Pentapetalae</taxon>
        <taxon>asterids</taxon>
        <taxon>campanulids</taxon>
        <taxon>Asterales</taxon>
        <taxon>Asteraceae</taxon>
        <taxon>Asteroideae</taxon>
        <taxon>Heliantheae alliance</taxon>
        <taxon>Tageteae</taxon>
        <taxon>Tagetes</taxon>
    </lineage>
</organism>
<evidence type="ECO:0000313" key="3">
    <source>
        <dbReference type="EMBL" id="KAK1417034.1"/>
    </source>
</evidence>
<dbReference type="Gene3D" id="3.50.70.10">
    <property type="match status" value="1"/>
</dbReference>
<dbReference type="GO" id="GO:0016872">
    <property type="term" value="F:intramolecular lyase activity"/>
    <property type="evidence" value="ECO:0007669"/>
    <property type="project" value="InterPro"/>
</dbReference>
<accession>A0AAD8NPU9</accession>
<comment type="caution">
    <text evidence="3">The sequence shown here is derived from an EMBL/GenBank/DDBJ whole genome shotgun (WGS) entry which is preliminary data.</text>
</comment>
<comment type="similarity">
    <text evidence="1">Belongs to the chalcone isomerase family.</text>
</comment>
<protein>
    <recommendedName>
        <fullName evidence="2">Chalcone isomerase domain-containing protein</fullName>
    </recommendedName>
</protein>
<dbReference type="SUPFAM" id="SSF54626">
    <property type="entry name" value="Chalcone isomerase"/>
    <property type="match status" value="1"/>
</dbReference>
<evidence type="ECO:0000259" key="2">
    <source>
        <dbReference type="Pfam" id="PF16035"/>
    </source>
</evidence>
<dbReference type="AlphaFoldDB" id="A0AAD8NPU9"/>
<reference evidence="3" key="1">
    <citation type="journal article" date="2023" name="bioRxiv">
        <title>Improved chromosome-level genome assembly for marigold (Tagetes erecta).</title>
        <authorList>
            <person name="Jiang F."/>
            <person name="Yuan L."/>
            <person name="Wang S."/>
            <person name="Wang H."/>
            <person name="Xu D."/>
            <person name="Wang A."/>
            <person name="Fan W."/>
        </authorList>
    </citation>
    <scope>NUCLEOTIDE SEQUENCE</scope>
    <source>
        <strain evidence="3">WSJ</strain>
        <tissue evidence="3">Leaf</tissue>
    </source>
</reference>
<evidence type="ECO:0000313" key="4">
    <source>
        <dbReference type="Proteomes" id="UP001229421"/>
    </source>
</evidence>
<dbReference type="PANTHER" id="PTHR47284">
    <property type="entry name" value="FATTY-ACID-BINDING PROTEIN 2"/>
    <property type="match status" value="1"/>
</dbReference>
<dbReference type="InterPro" id="IPR016088">
    <property type="entry name" value="Chalcone_isomerase_3-sand"/>
</dbReference>
<proteinExistence type="inferred from homology"/>
<dbReference type="GO" id="GO:0005504">
    <property type="term" value="F:fatty acid binding"/>
    <property type="evidence" value="ECO:0007669"/>
    <property type="project" value="TreeGrafter"/>
</dbReference>
<dbReference type="Proteomes" id="UP001229421">
    <property type="component" value="Unassembled WGS sequence"/>
</dbReference>
<dbReference type="PANTHER" id="PTHR47284:SF3">
    <property type="entry name" value="FATTY-ACID-BINDING PROTEIN 2"/>
    <property type="match status" value="1"/>
</dbReference>
<dbReference type="EMBL" id="JAUHHV010000007">
    <property type="protein sequence ID" value="KAK1417034.1"/>
    <property type="molecule type" value="Genomic_DNA"/>
</dbReference>
<sequence>MDLDGGRPIASRYLYHISSLVDTSPYYSRQRHNPGSLALQEAFSYISKFTDTLLFWCATASASNSKMSPKKSEFAVHPNYFSSNNHSLPIFFINYRRTALEIPELFNKFSRFAIKQLVGKAKDLQFIPAISLAGNLVPPLDNLSRNFLAVSNENVNAIVGRSMNHSPCDVEQRRRGDLDGNFNLSGRAVEPRTGIEFPTISDNIFGASNSSLNTEVLVGTGSKTMKIIKIKSLKLYAFGFYVHPYDVCNKLGSKYASLPENEVTKHHNFYADLLREDISMTVRLVVSCNGIKISTVRDAFEKSLRARLIKMNPDTDYDCLRSFGSLFSKDIPIRAGTTIKFQRTADGHLVTEIEGNRIGAVQSRDLCRAFFDMYIGDGPVSEQTKTEIGENVTNLMRRC</sequence>
<dbReference type="InterPro" id="IPR016087">
    <property type="entry name" value="Chalcone_isomerase"/>
</dbReference>
<dbReference type="Gene3D" id="1.10.890.20">
    <property type="match status" value="1"/>
</dbReference>
<dbReference type="Pfam" id="PF16035">
    <property type="entry name" value="Chalcone_2"/>
    <property type="match status" value="1"/>
</dbReference>
<name>A0AAD8NPU9_TARER</name>
<gene>
    <name evidence="3" type="ORF">QVD17_26156</name>
</gene>
<evidence type="ECO:0000256" key="1">
    <source>
        <dbReference type="ARBA" id="ARBA00007166"/>
    </source>
</evidence>
<dbReference type="InterPro" id="IPR036298">
    <property type="entry name" value="Chalcone_isomerase_sf"/>
</dbReference>